<dbReference type="PANTHER" id="PTHR45753">
    <property type="entry name" value="ORNITHINE CARBAMOYLTRANSFERASE, MITOCHONDRIAL"/>
    <property type="match status" value="1"/>
</dbReference>
<dbReference type="InterPro" id="IPR036901">
    <property type="entry name" value="Asp/Orn_carbamoylTrfase_sf"/>
</dbReference>
<dbReference type="PRINTS" id="PR00102">
    <property type="entry name" value="OTCASE"/>
</dbReference>
<feature type="domain" description="Aspartate/ornithine carbamoyltransferase Asp/Orn-binding" evidence="7">
    <location>
        <begin position="234"/>
        <end position="406"/>
    </location>
</feature>
<evidence type="ECO:0000256" key="1">
    <source>
        <dbReference type="ARBA" id="ARBA00007805"/>
    </source>
</evidence>
<gene>
    <name evidence="9" type="ORF">Cvel_21721</name>
</gene>
<evidence type="ECO:0000256" key="2">
    <source>
        <dbReference type="ARBA" id="ARBA00013007"/>
    </source>
</evidence>
<dbReference type="SUPFAM" id="SSF53671">
    <property type="entry name" value="Aspartate/ornithine carbamoyltransferase"/>
    <property type="match status" value="1"/>
</dbReference>
<dbReference type="VEuPathDB" id="CryptoDB:Cvel_21721"/>
<comment type="similarity">
    <text evidence="1">Belongs to the aspartate/ornithine carbamoyltransferase superfamily. OTCase family.</text>
</comment>
<dbReference type="HAMAP" id="MF_01109">
    <property type="entry name" value="OTCase"/>
    <property type="match status" value="1"/>
</dbReference>
<organism evidence="9">
    <name type="scientific">Chromera velia CCMP2878</name>
    <dbReference type="NCBI Taxonomy" id="1169474"/>
    <lineage>
        <taxon>Eukaryota</taxon>
        <taxon>Sar</taxon>
        <taxon>Alveolata</taxon>
        <taxon>Colpodellida</taxon>
        <taxon>Chromeraceae</taxon>
        <taxon>Chromera</taxon>
    </lineage>
</organism>
<evidence type="ECO:0000259" key="7">
    <source>
        <dbReference type="Pfam" id="PF00185"/>
    </source>
</evidence>
<name>A0A0G4GG04_9ALVE</name>
<protein>
    <recommendedName>
        <fullName evidence="2">ornithine carbamoyltransferase</fullName>
        <ecNumber evidence="2">2.1.3.3</ecNumber>
    </recommendedName>
</protein>
<dbReference type="EC" id="2.1.3.3" evidence="2"/>
<evidence type="ECO:0000256" key="4">
    <source>
        <dbReference type="ARBA" id="ARBA00048772"/>
    </source>
</evidence>
<evidence type="ECO:0000256" key="3">
    <source>
        <dbReference type="ARBA" id="ARBA00022679"/>
    </source>
</evidence>
<dbReference type="GO" id="GO:0016597">
    <property type="term" value="F:amino acid binding"/>
    <property type="evidence" value="ECO:0007669"/>
    <property type="project" value="InterPro"/>
</dbReference>
<evidence type="ECO:0000256" key="5">
    <source>
        <dbReference type="RuleBase" id="RU003634"/>
    </source>
</evidence>
<dbReference type="PANTHER" id="PTHR45753:SF2">
    <property type="entry name" value="ORNITHINE CARBAMOYLTRANSFERASE"/>
    <property type="match status" value="1"/>
</dbReference>
<dbReference type="InterPro" id="IPR006131">
    <property type="entry name" value="Asp_carbamoyltransf_Asp/Orn-bd"/>
</dbReference>
<accession>A0A0G4GG04</accession>
<dbReference type="GO" id="GO:0004585">
    <property type="term" value="F:ornithine carbamoyltransferase activity"/>
    <property type="evidence" value="ECO:0007669"/>
    <property type="project" value="UniProtKB-EC"/>
</dbReference>
<dbReference type="GO" id="GO:0042450">
    <property type="term" value="P:L-arginine biosynthetic process via ornithine"/>
    <property type="evidence" value="ECO:0007669"/>
    <property type="project" value="TreeGrafter"/>
</dbReference>
<dbReference type="NCBIfam" id="TIGR00658">
    <property type="entry name" value="orni_carb_tr"/>
    <property type="match status" value="1"/>
</dbReference>
<dbReference type="PROSITE" id="PS00097">
    <property type="entry name" value="CARBAMOYLTRANSFERASE"/>
    <property type="match status" value="1"/>
</dbReference>
<dbReference type="InterPro" id="IPR002292">
    <property type="entry name" value="Orn/put_carbamltrans"/>
</dbReference>
<dbReference type="GO" id="GO:0019240">
    <property type="term" value="P:citrulline biosynthetic process"/>
    <property type="evidence" value="ECO:0007669"/>
    <property type="project" value="TreeGrafter"/>
</dbReference>
<dbReference type="InterPro" id="IPR006130">
    <property type="entry name" value="Asp/Orn_carbamoylTrfase"/>
</dbReference>
<dbReference type="Pfam" id="PF00185">
    <property type="entry name" value="OTCace"/>
    <property type="match status" value="1"/>
</dbReference>
<feature type="domain" description="Aspartate/ornithine carbamoyltransferase carbamoyl-P binding" evidence="8">
    <location>
        <begin position="79"/>
        <end position="223"/>
    </location>
</feature>
<dbReference type="AlphaFoldDB" id="A0A0G4GG04"/>
<dbReference type="Gene3D" id="3.40.50.1370">
    <property type="entry name" value="Aspartate/ornithine carbamoyltransferase"/>
    <property type="match status" value="2"/>
</dbReference>
<feature type="region of interest" description="Disordered" evidence="6">
    <location>
        <begin position="36"/>
        <end position="57"/>
    </location>
</feature>
<reference evidence="9" key="1">
    <citation type="submission" date="2014-11" db="EMBL/GenBank/DDBJ databases">
        <authorList>
            <person name="Otto D Thomas"/>
            <person name="Naeem Raeece"/>
        </authorList>
    </citation>
    <scope>NUCLEOTIDE SEQUENCE</scope>
</reference>
<sequence length="412" mass="45636">MRPLNVGLKTKLSLFAAYSVLLLVASVSSLLHNNRNGSAAKKKKKSPKMPHSTMEAKSFCPKSMDELKRSPLRQQLKGKSLLTLLDFSPEEIWYLIELSAALKRRRKTDRQDQSTNPLLQGMTIALIFEKDSTRTRCAFEVSSYDEGMHCTRLDGLGSHFGKKESVEDTAKVLGRFYDCIQFRGSKQTTVEMLSEHSGVPVFNGLTGEFHPSQAIADVLTMAEHWGIASPEDVKGKKVCYVGDARNNVAVSLAVICAKLGMHWVGVAPEELFLGSDMKERLDRLCEETGGSITLSTSDDAVEGADVIYTDVWVSMGEEDLFEKRIKLLQPYQVDSAMMEATGKPDTLFMHCLPAFHDLNTAVGVQVYEGFGLKELEVTDEVFRSPQSVVFDQAENRLHTTKAIIVAAASPVF</sequence>
<evidence type="ECO:0000313" key="9">
    <source>
        <dbReference type="EMBL" id="CEM28469.1"/>
    </source>
</evidence>
<dbReference type="Pfam" id="PF02729">
    <property type="entry name" value="OTCace_N"/>
    <property type="match status" value="1"/>
</dbReference>
<evidence type="ECO:0000256" key="6">
    <source>
        <dbReference type="SAM" id="MobiDB-lite"/>
    </source>
</evidence>
<dbReference type="InterPro" id="IPR006132">
    <property type="entry name" value="Asp/Orn_carbamoyltranf_P-bd"/>
</dbReference>
<dbReference type="PhylomeDB" id="A0A0G4GG04"/>
<dbReference type="InterPro" id="IPR024904">
    <property type="entry name" value="OTCase_ArgI"/>
</dbReference>
<keyword evidence="3 5" id="KW-0808">Transferase</keyword>
<dbReference type="PRINTS" id="PR00100">
    <property type="entry name" value="AOTCASE"/>
</dbReference>
<comment type="catalytic activity">
    <reaction evidence="4">
        <text>carbamoyl phosphate + L-ornithine = L-citrulline + phosphate + H(+)</text>
        <dbReference type="Rhea" id="RHEA:19513"/>
        <dbReference type="ChEBI" id="CHEBI:15378"/>
        <dbReference type="ChEBI" id="CHEBI:43474"/>
        <dbReference type="ChEBI" id="CHEBI:46911"/>
        <dbReference type="ChEBI" id="CHEBI:57743"/>
        <dbReference type="ChEBI" id="CHEBI:58228"/>
        <dbReference type="EC" id="2.1.3.3"/>
    </reaction>
</comment>
<dbReference type="EMBL" id="CDMZ01001172">
    <property type="protein sequence ID" value="CEM28469.1"/>
    <property type="molecule type" value="Genomic_DNA"/>
</dbReference>
<proteinExistence type="inferred from homology"/>
<evidence type="ECO:0000259" key="8">
    <source>
        <dbReference type="Pfam" id="PF02729"/>
    </source>
</evidence>